<dbReference type="PATRIC" id="fig|1036673.3.peg.2230"/>
<dbReference type="KEGG" id="pms:KNP414_02470"/>
<evidence type="ECO:0000313" key="2">
    <source>
        <dbReference type="EMBL" id="AEI41031.1"/>
    </source>
</evidence>
<reference evidence="2 3" key="2">
    <citation type="journal article" date="2013" name="Genome Announc.">
        <title>Genome Sequence of Growth-Improving Paenibacillus mucilaginosus Strain KNP414.</title>
        <authorList>
            <person name="Lu J.J."/>
            <person name="Wang J.F."/>
            <person name="Hu X.F."/>
        </authorList>
    </citation>
    <scope>NUCLEOTIDE SEQUENCE [LARGE SCALE GENOMIC DNA]</scope>
    <source>
        <strain evidence="2 3">KNP414</strain>
    </source>
</reference>
<dbReference type="HOGENOM" id="CLU_3186667_0_0_9"/>
<gene>
    <name evidence="2" type="ordered locus">KNP414_02470</name>
</gene>
<accession>F8F846</accession>
<dbReference type="AlphaFoldDB" id="F8F846"/>
<name>F8F846_PAEMK</name>
<protein>
    <submittedName>
        <fullName evidence="2">Uncharacterized protein</fullName>
    </submittedName>
</protein>
<evidence type="ECO:0000313" key="3">
    <source>
        <dbReference type="Proteomes" id="UP000006620"/>
    </source>
</evidence>
<dbReference type="Proteomes" id="UP000006620">
    <property type="component" value="Chromosome"/>
</dbReference>
<feature type="region of interest" description="Disordered" evidence="1">
    <location>
        <begin position="1"/>
        <end position="46"/>
    </location>
</feature>
<evidence type="ECO:0000256" key="1">
    <source>
        <dbReference type="SAM" id="MobiDB-lite"/>
    </source>
</evidence>
<dbReference type="EMBL" id="CP002869">
    <property type="protein sequence ID" value="AEI41031.1"/>
    <property type="molecule type" value="Genomic_DNA"/>
</dbReference>
<organism evidence="2 3">
    <name type="scientific">Paenibacillus mucilaginosus (strain KNP414)</name>
    <dbReference type="NCBI Taxonomy" id="1036673"/>
    <lineage>
        <taxon>Bacteria</taxon>
        <taxon>Bacillati</taxon>
        <taxon>Bacillota</taxon>
        <taxon>Bacilli</taxon>
        <taxon>Bacillales</taxon>
        <taxon>Paenibacillaceae</taxon>
        <taxon>Paenibacillus</taxon>
    </lineage>
</organism>
<reference evidence="3" key="1">
    <citation type="submission" date="2011-06" db="EMBL/GenBank/DDBJ databases">
        <title>Complete genome sequence of Paenibacillus mucilaginosus KNP414.</title>
        <authorList>
            <person name="Wang J."/>
            <person name="Hu S."/>
            <person name="Hu X."/>
            <person name="Zhang B."/>
            <person name="Dong D."/>
            <person name="Zhang S."/>
            <person name="Zhao K."/>
            <person name="Wu D."/>
        </authorList>
    </citation>
    <scope>NUCLEOTIDE SEQUENCE [LARGE SCALE GENOMIC DNA]</scope>
    <source>
        <strain evidence="3">KNP414</strain>
    </source>
</reference>
<sequence>MYALSSSLAEETGAAAPRTAVPQGSSGEQAVRPRTGALLHEEGAGL</sequence>
<proteinExistence type="predicted"/>